<evidence type="ECO:0000256" key="3">
    <source>
        <dbReference type="RuleBase" id="RU000363"/>
    </source>
</evidence>
<dbReference type="InterPro" id="IPR036291">
    <property type="entry name" value="NAD(P)-bd_dom_sf"/>
</dbReference>
<name>A0ABW3FND6_9PSEU</name>
<dbReference type="PRINTS" id="PR00080">
    <property type="entry name" value="SDRFAMILY"/>
</dbReference>
<dbReference type="SUPFAM" id="SSF51735">
    <property type="entry name" value="NAD(P)-binding Rossmann-fold domains"/>
    <property type="match status" value="1"/>
</dbReference>
<reference evidence="5" key="1">
    <citation type="journal article" date="2019" name="Int. J. Syst. Evol. Microbiol.">
        <title>The Global Catalogue of Microorganisms (GCM) 10K type strain sequencing project: providing services to taxonomists for standard genome sequencing and annotation.</title>
        <authorList>
            <consortium name="The Broad Institute Genomics Platform"/>
            <consortium name="The Broad Institute Genome Sequencing Center for Infectious Disease"/>
            <person name="Wu L."/>
            <person name="Ma J."/>
        </authorList>
    </citation>
    <scope>NUCLEOTIDE SEQUENCE [LARGE SCALE GENOMIC DNA]</scope>
    <source>
        <strain evidence="5">CCUG 56401</strain>
    </source>
</reference>
<dbReference type="RefSeq" id="WP_263252469.1">
    <property type="nucleotide sequence ID" value="NZ_BAABLT010000001.1"/>
</dbReference>
<dbReference type="Pfam" id="PF00106">
    <property type="entry name" value="adh_short"/>
    <property type="match status" value="1"/>
</dbReference>
<organism evidence="4 5">
    <name type="scientific">Saccharopolyspora rosea</name>
    <dbReference type="NCBI Taxonomy" id="524884"/>
    <lineage>
        <taxon>Bacteria</taxon>
        <taxon>Bacillati</taxon>
        <taxon>Actinomycetota</taxon>
        <taxon>Actinomycetes</taxon>
        <taxon>Pseudonocardiales</taxon>
        <taxon>Pseudonocardiaceae</taxon>
        <taxon>Saccharopolyspora</taxon>
    </lineage>
</organism>
<dbReference type="InterPro" id="IPR051911">
    <property type="entry name" value="SDR_oxidoreductase"/>
</dbReference>
<accession>A0ABW3FND6</accession>
<evidence type="ECO:0000256" key="2">
    <source>
        <dbReference type="ARBA" id="ARBA00023002"/>
    </source>
</evidence>
<dbReference type="InterPro" id="IPR002347">
    <property type="entry name" value="SDR_fam"/>
</dbReference>
<proteinExistence type="inferred from homology"/>
<keyword evidence="2" id="KW-0560">Oxidoreductase</keyword>
<dbReference type="CDD" id="cd05374">
    <property type="entry name" value="17beta-HSD-like_SDR_c"/>
    <property type="match status" value="1"/>
</dbReference>
<evidence type="ECO:0000313" key="4">
    <source>
        <dbReference type="EMBL" id="MFD0919630.1"/>
    </source>
</evidence>
<evidence type="ECO:0000256" key="1">
    <source>
        <dbReference type="ARBA" id="ARBA00006484"/>
    </source>
</evidence>
<dbReference type="PANTHER" id="PTHR43976:SF16">
    <property type="entry name" value="SHORT-CHAIN DEHYDROGENASE_REDUCTASE FAMILY PROTEIN"/>
    <property type="match status" value="1"/>
</dbReference>
<dbReference type="Gene3D" id="3.40.50.720">
    <property type="entry name" value="NAD(P)-binding Rossmann-like Domain"/>
    <property type="match status" value="1"/>
</dbReference>
<dbReference type="PRINTS" id="PR00081">
    <property type="entry name" value="GDHRDH"/>
</dbReference>
<evidence type="ECO:0000313" key="5">
    <source>
        <dbReference type="Proteomes" id="UP001597018"/>
    </source>
</evidence>
<comment type="similarity">
    <text evidence="1 3">Belongs to the short-chain dehydrogenases/reductases (SDR) family.</text>
</comment>
<dbReference type="PANTHER" id="PTHR43976">
    <property type="entry name" value="SHORT CHAIN DEHYDROGENASE"/>
    <property type="match status" value="1"/>
</dbReference>
<comment type="caution">
    <text evidence="4">The sequence shown here is derived from an EMBL/GenBank/DDBJ whole genome shotgun (WGS) entry which is preliminary data.</text>
</comment>
<dbReference type="EMBL" id="JBHTIW010000003">
    <property type="protein sequence ID" value="MFD0919630.1"/>
    <property type="molecule type" value="Genomic_DNA"/>
</dbReference>
<dbReference type="NCBIfam" id="NF005065">
    <property type="entry name" value="PRK06482.1"/>
    <property type="match status" value="1"/>
</dbReference>
<gene>
    <name evidence="4" type="ORF">ACFQ16_07730</name>
</gene>
<dbReference type="Proteomes" id="UP001597018">
    <property type="component" value="Unassembled WGS sequence"/>
</dbReference>
<keyword evidence="5" id="KW-1185">Reference proteome</keyword>
<protein>
    <submittedName>
        <fullName evidence="4">SDR family oxidoreductase</fullName>
    </submittedName>
</protein>
<sequence length="289" mass="30770">MRTWFITGISTGFGRVMAEKLLAAGDRVAGTLRDLSAADDLKAQFGDRLWLASLDLTHTDAIRPTVDAAWAAMDRIDVVVSNAGYGLLGAAEEVTDAQVRHQIDTNLLGSIQLVRAALPHMRAQGGGRILQISSLGGQVAIPGSSLYHATKWGIEGFMETVAQEVAVFGIGCTIVEPGSASTGFRNRSAIVGPRIPAYDISPSRRINHIVDDKSILSPGDQGKMVDAMIASVDQDPAPLRLALGSDSYSHITKALTARLAQLDAQRELACSTDCADQGNSPRWFQSDEG</sequence>